<feature type="transmembrane region" description="Helical" evidence="3">
    <location>
        <begin position="565"/>
        <end position="587"/>
    </location>
</feature>
<dbReference type="PROSITE" id="PS51257">
    <property type="entry name" value="PROKAR_LIPOPROTEIN"/>
    <property type="match status" value="1"/>
</dbReference>
<feature type="transmembrane region" description="Helical" evidence="3">
    <location>
        <begin position="193"/>
        <end position="210"/>
    </location>
</feature>
<dbReference type="PANTHER" id="PTHR23048">
    <property type="entry name" value="MYOSIN LIGHT CHAIN 1, 3"/>
    <property type="match status" value="1"/>
</dbReference>
<feature type="domain" description="EF-hand" evidence="4">
    <location>
        <begin position="699"/>
        <end position="734"/>
    </location>
</feature>
<dbReference type="PANTHER" id="PTHR23048:SF0">
    <property type="entry name" value="CALMODULIN LIKE 3"/>
    <property type="match status" value="1"/>
</dbReference>
<dbReference type="Pfam" id="PF13202">
    <property type="entry name" value="EF-hand_5"/>
    <property type="match status" value="2"/>
</dbReference>
<dbReference type="SMART" id="SM00054">
    <property type="entry name" value="EFh"/>
    <property type="match status" value="4"/>
</dbReference>
<dbReference type="Pfam" id="PF13499">
    <property type="entry name" value="EF-hand_7"/>
    <property type="match status" value="1"/>
</dbReference>
<dbReference type="Gene3D" id="1.10.238.10">
    <property type="entry name" value="EF-hand"/>
    <property type="match status" value="2"/>
</dbReference>
<dbReference type="GO" id="GO:0005509">
    <property type="term" value="F:calcium ion binding"/>
    <property type="evidence" value="ECO:0007669"/>
    <property type="project" value="InterPro"/>
</dbReference>
<dbReference type="InterPro" id="IPR050230">
    <property type="entry name" value="CALM/Myosin/TropC-like"/>
</dbReference>
<evidence type="ECO:0000313" key="6">
    <source>
        <dbReference type="EMBL" id="CAD8801731.1"/>
    </source>
</evidence>
<dbReference type="EMBL" id="HBFN01026649">
    <property type="protein sequence ID" value="CAD8801730.1"/>
    <property type="molecule type" value="Transcribed_RNA"/>
</dbReference>
<keyword evidence="3" id="KW-0472">Membrane</keyword>
<feature type="transmembrane region" description="Helical" evidence="3">
    <location>
        <begin position="398"/>
        <end position="422"/>
    </location>
</feature>
<keyword evidence="3" id="KW-1133">Transmembrane helix</keyword>
<accession>A0A6T6WP78</accession>
<dbReference type="SUPFAM" id="SSF47473">
    <property type="entry name" value="EF-hand"/>
    <property type="match status" value="1"/>
</dbReference>
<evidence type="ECO:0000259" key="4">
    <source>
        <dbReference type="PROSITE" id="PS50222"/>
    </source>
</evidence>
<keyword evidence="2" id="KW-0106">Calcium</keyword>
<gene>
    <name evidence="5" type="ORF">HTEP1355_LOCUS15403</name>
    <name evidence="6" type="ORF">HTEP1355_LOCUS15404</name>
</gene>
<feature type="domain" description="EF-hand" evidence="4">
    <location>
        <begin position="740"/>
        <end position="775"/>
    </location>
</feature>
<dbReference type="GO" id="GO:0016460">
    <property type="term" value="C:myosin II complex"/>
    <property type="evidence" value="ECO:0007669"/>
    <property type="project" value="TreeGrafter"/>
</dbReference>
<dbReference type="InterPro" id="IPR002048">
    <property type="entry name" value="EF_hand_dom"/>
</dbReference>
<keyword evidence="3" id="KW-0812">Transmembrane</keyword>
<dbReference type="InterPro" id="IPR018247">
    <property type="entry name" value="EF_Hand_1_Ca_BS"/>
</dbReference>
<evidence type="ECO:0000313" key="5">
    <source>
        <dbReference type="EMBL" id="CAD8801730.1"/>
    </source>
</evidence>
<feature type="transmembrane region" description="Helical" evidence="3">
    <location>
        <begin position="241"/>
        <end position="260"/>
    </location>
</feature>
<name>A0A6T6WP78_9CRYP</name>
<dbReference type="EMBL" id="HBFN01026650">
    <property type="protein sequence ID" value="CAD8801731.1"/>
    <property type="molecule type" value="Transcribed_RNA"/>
</dbReference>
<dbReference type="PROSITE" id="PS00018">
    <property type="entry name" value="EF_HAND_1"/>
    <property type="match status" value="3"/>
</dbReference>
<evidence type="ECO:0000256" key="2">
    <source>
        <dbReference type="ARBA" id="ARBA00022837"/>
    </source>
</evidence>
<feature type="transmembrane region" description="Helical" evidence="3">
    <location>
        <begin position="536"/>
        <end position="559"/>
    </location>
</feature>
<proteinExistence type="predicted"/>
<organism evidence="5">
    <name type="scientific">Hemiselmis tepida</name>
    <dbReference type="NCBI Taxonomy" id="464990"/>
    <lineage>
        <taxon>Eukaryota</taxon>
        <taxon>Cryptophyceae</taxon>
        <taxon>Cryptomonadales</taxon>
        <taxon>Hemiselmidaceae</taxon>
        <taxon>Hemiselmis</taxon>
    </lineage>
</organism>
<feature type="transmembrane region" description="Helical" evidence="3">
    <location>
        <begin position="21"/>
        <end position="39"/>
    </location>
</feature>
<sequence>MGKGKVGGALKSDGARHKIRLMLGFLAGAACIVLALNTAEEHLASQVRLRENARHLSALRAREGRARLADEEAEGLRLTPRSARDVLDLPEGEQKALLMEPGSWREKMSILARVEMHEEEHGGGGHGDHPKHHGLQAHHEAHEATPAQNRVQRQWALIFVTAIVTCSVVFETLKEVTIERTPPSMIRVVEKFFGELATLGFIGTISFVLTTDFEGNDSILAGLSFTYTGDNHLLIHEFHELHFLIFFVMVFFVTAVLVTLQRAVSQKVQWTNYEEEFEGLLKDPQTEHKQIEAVMQSPPVAPGVGGTITHEFAMSDAARKAQFLCFRQRFVDDAECSVKIPYDFDFALYLTMRISHFLSEVVEIGVMDWVALWIVYLIIFCLNAWVHDVFNAGSGSNVAINVIIAFFLLIQVLNLLASIYLFRTLAFMRFMLMPDVQRPGDEGYGAAHASFRHPAEKGERSEEERKEEERLAKYHVPLQAPKYMAQMKLVRKASDMTLTERFFSVFLTAAHASKHEQLFGIFGTHGSHHVLRCIKLILLGAVVSFACIVSILFPFFWAVSPVLPFLAVLPACVCLFLTPRMVVLYTWCCSTEMMKDSDTIIEVIRQQKQRKLMNIIRILSMLSYFLDQVEFLKKLSEQGQGTLDQGAISDERWNKLMGETDPKVVEDLESLFNAFDDDHSGELDEQEVAQLVAQLGSKLSDEENRNLFRIMDADGGGTVDFREFATVILHQKAANSGRIDYSALAEKMFNIFDKTGDGVVSEQEVLDQMQMMGKNWDSASVAFFLQQVDRDGSGEIEKEEFVAYIKKIEAEIGM</sequence>
<dbReference type="PROSITE" id="PS50222">
    <property type="entry name" value="EF_HAND_2"/>
    <property type="match status" value="4"/>
</dbReference>
<keyword evidence="1" id="KW-0677">Repeat</keyword>
<dbReference type="InterPro" id="IPR011992">
    <property type="entry name" value="EF-hand-dom_pair"/>
</dbReference>
<feature type="transmembrane region" description="Helical" evidence="3">
    <location>
        <begin position="155"/>
        <end position="173"/>
    </location>
</feature>
<evidence type="ECO:0000256" key="1">
    <source>
        <dbReference type="ARBA" id="ARBA00022737"/>
    </source>
</evidence>
<feature type="transmembrane region" description="Helical" evidence="3">
    <location>
        <begin position="361"/>
        <end position="386"/>
    </location>
</feature>
<feature type="domain" description="EF-hand" evidence="4">
    <location>
        <begin position="663"/>
        <end position="698"/>
    </location>
</feature>
<dbReference type="CDD" id="cd00051">
    <property type="entry name" value="EFh"/>
    <property type="match status" value="2"/>
</dbReference>
<evidence type="ECO:0000256" key="3">
    <source>
        <dbReference type="SAM" id="Phobius"/>
    </source>
</evidence>
<reference evidence="5" key="1">
    <citation type="submission" date="2021-01" db="EMBL/GenBank/DDBJ databases">
        <authorList>
            <person name="Corre E."/>
            <person name="Pelletier E."/>
            <person name="Niang G."/>
            <person name="Scheremetjew M."/>
            <person name="Finn R."/>
            <person name="Kale V."/>
            <person name="Holt S."/>
            <person name="Cochrane G."/>
            <person name="Meng A."/>
            <person name="Brown T."/>
            <person name="Cohen L."/>
        </authorList>
    </citation>
    <scope>NUCLEOTIDE SEQUENCE</scope>
    <source>
        <strain evidence="5">CCMP443</strain>
    </source>
</reference>
<dbReference type="AlphaFoldDB" id="A0A6T6WP78"/>
<feature type="domain" description="EF-hand" evidence="4">
    <location>
        <begin position="776"/>
        <end position="811"/>
    </location>
</feature>
<protein>
    <recommendedName>
        <fullName evidence="4">EF-hand domain-containing protein</fullName>
    </recommendedName>
</protein>